<proteinExistence type="predicted"/>
<evidence type="ECO:0000313" key="2">
    <source>
        <dbReference type="Proteomes" id="UP001597520"/>
    </source>
</evidence>
<dbReference type="Pfam" id="PF22752">
    <property type="entry name" value="DUF488-N3i"/>
    <property type="match status" value="1"/>
</dbReference>
<dbReference type="Proteomes" id="UP001597520">
    <property type="component" value="Unassembled WGS sequence"/>
</dbReference>
<dbReference type="PANTHER" id="PTHR36849:SF1">
    <property type="entry name" value="CYTOPLASMIC PROTEIN"/>
    <property type="match status" value="1"/>
</dbReference>
<dbReference type="RefSeq" id="WP_380712501.1">
    <property type="nucleotide sequence ID" value="NZ_JBHUML010000002.1"/>
</dbReference>
<name>A0ABW5T0C9_9BACI</name>
<sequence length="120" mass="14160">MMPVQLKRIYEKTDKQDGYRVLVDKVWPRGISKDKAELDDWAKEVPPSASLRKWFNHEKEKFEAFAGYYDEELQNDENAQQKINELADKAALNTVTLLFAAKDETYNHAVLLKQWIEEKR</sequence>
<evidence type="ECO:0000313" key="1">
    <source>
        <dbReference type="EMBL" id="MFD2705241.1"/>
    </source>
</evidence>
<comment type="caution">
    <text evidence="1">The sequence shown here is derived from an EMBL/GenBank/DDBJ whole genome shotgun (WGS) entry which is preliminary data.</text>
</comment>
<dbReference type="PANTHER" id="PTHR36849">
    <property type="entry name" value="CYTOPLASMIC PROTEIN-RELATED"/>
    <property type="match status" value="1"/>
</dbReference>
<reference evidence="2" key="1">
    <citation type="journal article" date="2019" name="Int. J. Syst. Evol. Microbiol.">
        <title>The Global Catalogue of Microorganisms (GCM) 10K type strain sequencing project: providing services to taxonomists for standard genome sequencing and annotation.</title>
        <authorList>
            <consortium name="The Broad Institute Genomics Platform"/>
            <consortium name="The Broad Institute Genome Sequencing Center for Infectious Disease"/>
            <person name="Wu L."/>
            <person name="Ma J."/>
        </authorList>
    </citation>
    <scope>NUCLEOTIDE SEQUENCE [LARGE SCALE GENOMIC DNA]</scope>
    <source>
        <strain evidence="2">KCTC 33792</strain>
    </source>
</reference>
<accession>A0ABW5T0C9</accession>
<protein>
    <submittedName>
        <fullName evidence="1">DUF488 domain-containing protein</fullName>
    </submittedName>
</protein>
<organism evidence="1 2">
    <name type="scientific">Salibacterium lacus</name>
    <dbReference type="NCBI Taxonomy" id="1898109"/>
    <lineage>
        <taxon>Bacteria</taxon>
        <taxon>Bacillati</taxon>
        <taxon>Bacillota</taxon>
        <taxon>Bacilli</taxon>
        <taxon>Bacillales</taxon>
        <taxon>Bacillaceae</taxon>
    </lineage>
</organism>
<gene>
    <name evidence="1" type="ORF">ACFSUB_07150</name>
</gene>
<dbReference type="EMBL" id="JBHUML010000002">
    <property type="protein sequence ID" value="MFD2705241.1"/>
    <property type="molecule type" value="Genomic_DNA"/>
</dbReference>
<dbReference type="InterPro" id="IPR052552">
    <property type="entry name" value="YeaO-like"/>
</dbReference>
<keyword evidence="2" id="KW-1185">Reference proteome</keyword>